<sequence>MFTIHNDANAAADDQRRYERLMEAAVPLAADLSQLPLPEHITVRIATPEQFVAWQVEHNQLMVDKGIESLGLGGVQRRLLRTAATLAVKTKGKAMYAKFAPTVQGAIIYRAEDPALVVMPTAHAESRGSDRFLTSVFAHEITHLAQFELNPTLPYAVVRLGTQDQLARWPHDECRFPSAVLEGHASWVQARASERLCGIATRTRLDDEPEPTELFTRLTAESPRADAYDLGEQFVAAVYTYGGYPAVERLLKDEEWMPTNREIQDPAIWLVRHQEV</sequence>
<dbReference type="Proteomes" id="UP000263377">
    <property type="component" value="Unassembled WGS sequence"/>
</dbReference>
<evidence type="ECO:0008006" key="3">
    <source>
        <dbReference type="Google" id="ProtNLM"/>
    </source>
</evidence>
<dbReference type="RefSeq" id="WP_117490214.1">
    <property type="nucleotide sequence ID" value="NZ_QVIG01000001.1"/>
</dbReference>
<evidence type="ECO:0000313" key="2">
    <source>
        <dbReference type="Proteomes" id="UP000263377"/>
    </source>
</evidence>
<reference evidence="1 2" key="1">
    <citation type="submission" date="2018-08" db="EMBL/GenBank/DDBJ databases">
        <title>Diversity &amp; Physiological Properties of Lignin-Decomposing Actinobacteria from Soil.</title>
        <authorList>
            <person name="Roh S.G."/>
            <person name="Kim S.B."/>
        </authorList>
    </citation>
    <scope>NUCLEOTIDE SEQUENCE [LARGE SCALE GENOMIC DNA]</scope>
    <source>
        <strain evidence="1 2">MMS17-GH009</strain>
    </source>
</reference>
<name>A0A373A1K4_9ACTN</name>
<accession>A0A373A1K4</accession>
<gene>
    <name evidence="1" type="ORF">DR950_33635</name>
</gene>
<organism evidence="1 2">
    <name type="scientific">Kitasatospora xanthocidica</name>
    <dbReference type="NCBI Taxonomy" id="83382"/>
    <lineage>
        <taxon>Bacteria</taxon>
        <taxon>Bacillati</taxon>
        <taxon>Actinomycetota</taxon>
        <taxon>Actinomycetes</taxon>
        <taxon>Kitasatosporales</taxon>
        <taxon>Streptomycetaceae</taxon>
        <taxon>Kitasatospora</taxon>
    </lineage>
</organism>
<dbReference type="SUPFAM" id="SSF55486">
    <property type="entry name" value="Metalloproteases ('zincins'), catalytic domain"/>
    <property type="match status" value="1"/>
</dbReference>
<dbReference type="EMBL" id="QVIG01000001">
    <property type="protein sequence ID" value="RGD62028.1"/>
    <property type="molecule type" value="Genomic_DNA"/>
</dbReference>
<dbReference type="AlphaFoldDB" id="A0A373A1K4"/>
<protein>
    <recommendedName>
        <fullName evidence="3">DUF2268 domain-containing protein</fullName>
    </recommendedName>
</protein>
<proteinExistence type="predicted"/>
<keyword evidence="2" id="KW-1185">Reference proteome</keyword>
<evidence type="ECO:0000313" key="1">
    <source>
        <dbReference type="EMBL" id="RGD62028.1"/>
    </source>
</evidence>
<comment type="caution">
    <text evidence="1">The sequence shown here is derived from an EMBL/GenBank/DDBJ whole genome shotgun (WGS) entry which is preliminary data.</text>
</comment>